<dbReference type="AlphaFoldDB" id="A0A2H9ZRR8"/>
<organism evidence="2 3">
    <name type="scientific">Apostasia shenzhenica</name>
    <dbReference type="NCBI Taxonomy" id="1088818"/>
    <lineage>
        <taxon>Eukaryota</taxon>
        <taxon>Viridiplantae</taxon>
        <taxon>Streptophyta</taxon>
        <taxon>Embryophyta</taxon>
        <taxon>Tracheophyta</taxon>
        <taxon>Spermatophyta</taxon>
        <taxon>Magnoliopsida</taxon>
        <taxon>Liliopsida</taxon>
        <taxon>Asparagales</taxon>
        <taxon>Orchidaceae</taxon>
        <taxon>Apostasioideae</taxon>
        <taxon>Apostasia</taxon>
    </lineage>
</organism>
<sequence>MARSFSTNPLAKTPIIGLFPPTTSSRHRRIDYRQSPQSPPAGDLHRILPYTCHRRVALQCSPGETAGEPRRHENHNREVYLFAYLTHLGGI</sequence>
<evidence type="ECO:0000256" key="1">
    <source>
        <dbReference type="SAM" id="MobiDB-lite"/>
    </source>
</evidence>
<keyword evidence="3" id="KW-1185">Reference proteome</keyword>
<feature type="region of interest" description="Disordered" evidence="1">
    <location>
        <begin position="1"/>
        <end position="45"/>
    </location>
</feature>
<dbReference type="EMBL" id="KZ454627">
    <property type="protein sequence ID" value="PKA45968.1"/>
    <property type="molecule type" value="Genomic_DNA"/>
</dbReference>
<name>A0A2H9ZRR8_9ASPA</name>
<dbReference type="Proteomes" id="UP000236161">
    <property type="component" value="Unassembled WGS sequence"/>
</dbReference>
<reference evidence="2 3" key="1">
    <citation type="journal article" date="2017" name="Nature">
        <title>The Apostasia genome and the evolution of orchids.</title>
        <authorList>
            <person name="Zhang G.Q."/>
            <person name="Liu K.W."/>
            <person name="Li Z."/>
            <person name="Lohaus R."/>
            <person name="Hsiao Y.Y."/>
            <person name="Niu S.C."/>
            <person name="Wang J.Y."/>
            <person name="Lin Y.C."/>
            <person name="Xu Q."/>
            <person name="Chen L.J."/>
            <person name="Yoshida K."/>
            <person name="Fujiwara S."/>
            <person name="Wang Z.W."/>
            <person name="Zhang Y.Q."/>
            <person name="Mitsuda N."/>
            <person name="Wang M."/>
            <person name="Liu G.H."/>
            <person name="Pecoraro L."/>
            <person name="Huang H.X."/>
            <person name="Xiao X.J."/>
            <person name="Lin M."/>
            <person name="Wu X.Y."/>
            <person name="Wu W.L."/>
            <person name="Chen Y.Y."/>
            <person name="Chang S.B."/>
            <person name="Sakamoto S."/>
            <person name="Ohme-Takagi M."/>
            <person name="Yagi M."/>
            <person name="Zeng S.J."/>
            <person name="Shen C.Y."/>
            <person name="Yeh C.M."/>
            <person name="Luo Y.B."/>
            <person name="Tsai W.C."/>
            <person name="Van de Peer Y."/>
            <person name="Liu Z.J."/>
        </authorList>
    </citation>
    <scope>NUCLEOTIDE SEQUENCE [LARGE SCALE GENOMIC DNA]</scope>
    <source>
        <strain evidence="3">cv. Shenzhen</strain>
        <tissue evidence="2">Stem</tissue>
    </source>
</reference>
<evidence type="ECO:0000313" key="2">
    <source>
        <dbReference type="EMBL" id="PKA45968.1"/>
    </source>
</evidence>
<gene>
    <name evidence="2" type="ORF">AXF42_Ash019729</name>
</gene>
<protein>
    <submittedName>
        <fullName evidence="2">Uncharacterized protein</fullName>
    </submittedName>
</protein>
<evidence type="ECO:0000313" key="3">
    <source>
        <dbReference type="Proteomes" id="UP000236161"/>
    </source>
</evidence>
<accession>A0A2H9ZRR8</accession>
<proteinExistence type="predicted"/>
<feature type="compositionally biased region" description="Polar residues" evidence="1">
    <location>
        <begin position="1"/>
        <end position="10"/>
    </location>
</feature>